<accession>A0A2W1BKJ7</accession>
<evidence type="ECO:0000256" key="10">
    <source>
        <dbReference type="SAM" id="MobiDB-lite"/>
    </source>
</evidence>
<evidence type="ECO:0000313" key="11">
    <source>
        <dbReference type="EMBL" id="PZC73366.1"/>
    </source>
</evidence>
<evidence type="ECO:0000256" key="4">
    <source>
        <dbReference type="ARBA" id="ARBA00022781"/>
    </source>
</evidence>
<evidence type="ECO:0000256" key="5">
    <source>
        <dbReference type="ARBA" id="ARBA00022792"/>
    </source>
</evidence>
<dbReference type="GO" id="GO:0045259">
    <property type="term" value="C:proton-transporting ATP synthase complex"/>
    <property type="evidence" value="ECO:0007669"/>
    <property type="project" value="UniProtKB-KW"/>
</dbReference>
<keyword evidence="5 9" id="KW-0999">Mitochondrion inner membrane</keyword>
<protein>
    <recommendedName>
        <fullName evidence="9">ATP synthase subunit b</fullName>
    </recommendedName>
</protein>
<feature type="compositionally biased region" description="Basic residues" evidence="10">
    <location>
        <begin position="27"/>
        <end position="41"/>
    </location>
</feature>
<dbReference type="OrthoDB" id="67388at2759"/>
<keyword evidence="3 9" id="KW-0138">CF(0)</keyword>
<proteinExistence type="inferred from homology"/>
<name>A0A2W1BKJ7_HELAM</name>
<comment type="subunit">
    <text evidence="9">F-type ATPases have 2 components, CF(1) - the catalytic core - and CF(0) - the membrane proton channel. CF(1) and CF(0) have multiple subunits.</text>
</comment>
<dbReference type="PANTHER" id="PTHR12733:SF3">
    <property type="entry name" value="ATP SYNTHASE F(0) COMPLEX SUBUNIT B1, MITOCHONDRIAL"/>
    <property type="match status" value="1"/>
</dbReference>
<dbReference type="InterPro" id="IPR008688">
    <property type="entry name" value="ATP_synth_Bsub_B/MI25"/>
</dbReference>
<keyword evidence="6 9" id="KW-0406">Ion transport</keyword>
<organism evidence="11 12">
    <name type="scientific">Helicoverpa armigera</name>
    <name type="common">Cotton bollworm</name>
    <name type="synonym">Heliothis armigera</name>
    <dbReference type="NCBI Taxonomy" id="29058"/>
    <lineage>
        <taxon>Eukaryota</taxon>
        <taxon>Metazoa</taxon>
        <taxon>Ecdysozoa</taxon>
        <taxon>Arthropoda</taxon>
        <taxon>Hexapoda</taxon>
        <taxon>Insecta</taxon>
        <taxon>Pterygota</taxon>
        <taxon>Neoptera</taxon>
        <taxon>Endopterygota</taxon>
        <taxon>Lepidoptera</taxon>
        <taxon>Glossata</taxon>
        <taxon>Ditrysia</taxon>
        <taxon>Noctuoidea</taxon>
        <taxon>Noctuidae</taxon>
        <taxon>Heliothinae</taxon>
        <taxon>Helicoverpa</taxon>
    </lineage>
</organism>
<gene>
    <name evidence="11" type="primary">HaOG209654</name>
    <name evidence="11" type="ORF">B5X24_HaOG209654</name>
</gene>
<dbReference type="SUPFAM" id="SSF161060">
    <property type="entry name" value="ATP synthase B chain-like"/>
    <property type="match status" value="1"/>
</dbReference>
<keyword evidence="4 9" id="KW-0375">Hydrogen ion transport</keyword>
<feature type="region of interest" description="Disordered" evidence="10">
    <location>
        <begin position="23"/>
        <end position="46"/>
    </location>
</feature>
<comment type="function">
    <text evidence="9">Subunit b, of the mitochondrial membrane ATP synthase complex (F(1)F(0) ATP synthase or Complex V) that produces ATP from ADP in the presence of a proton gradient across the membrane which is generated by electron transport complexes of the respiratory chain. ATP synthase complex consist of a soluble F(1) head domain - the catalytic core - and a membrane F(1) domain - the membrane proton channel. These two domains are linked by a central stalk rotating inside the F(1) region and a stationary peripheral stalk. During catalysis, ATP synthesis in the catalytic domain of F(1) is coupled via a rotary mechanism of the central stalk subunits to proton translocation. In vivo, can only synthesize ATP although its ATP hydrolase activity can be activated artificially in vitro. Part of the complex F(0) domain. Part of the complex F(0) domain and the peripheric stalk, which acts as a stator to hold the catalytic alpha(3)beta(3) subcomplex and subunit a/ATP6 static relative to the rotary elements.</text>
</comment>
<evidence type="ECO:0000256" key="1">
    <source>
        <dbReference type="ARBA" id="ARBA00007479"/>
    </source>
</evidence>
<dbReference type="GO" id="GO:0005743">
    <property type="term" value="C:mitochondrial inner membrane"/>
    <property type="evidence" value="ECO:0007669"/>
    <property type="project" value="UniProtKB-SubCell"/>
</dbReference>
<sequence>MLARKIVSFLVPQHRMLIPSALDHTKSTKKHTEKCPAKPRKVCPGSAGKKKKAVLKSLKKGPVCSPKARLPGRGGDGGGDGTGLKRALEPGKVRLGFIPDEWFRFFKPMTGVSGPYLFMLGLGNYLVSKEIYVMEHEYYLGLSIALTLYLIITRFGKQIGSALDKEVDAIANALEKGRSDELNGHSNEIKKCETAIWRAQGQKDLIDAKKENIAIQLEAIYRERMMTVYKSVRGRMDYHVRRHMVENRIRQKWMVQWILQSVEKAITPEFKKKVMEKAIRDLDALAASRGQK</sequence>
<evidence type="ECO:0000256" key="7">
    <source>
        <dbReference type="ARBA" id="ARBA00023128"/>
    </source>
</evidence>
<dbReference type="Pfam" id="PF05405">
    <property type="entry name" value="Mt_ATP-synt_B"/>
    <property type="match status" value="1"/>
</dbReference>
<dbReference type="Gene3D" id="1.20.5.2210">
    <property type="match status" value="1"/>
</dbReference>
<evidence type="ECO:0000256" key="2">
    <source>
        <dbReference type="ARBA" id="ARBA00022448"/>
    </source>
</evidence>
<dbReference type="InterPro" id="IPR013837">
    <property type="entry name" value="ATP_synth_F0_suB"/>
</dbReference>
<dbReference type="AlphaFoldDB" id="A0A2W1BKJ7"/>
<dbReference type="PANTHER" id="PTHR12733">
    <property type="entry name" value="MITOCHONDRIAL ATP SYNTHASE B CHAIN"/>
    <property type="match status" value="1"/>
</dbReference>
<evidence type="ECO:0000256" key="6">
    <source>
        <dbReference type="ARBA" id="ARBA00023065"/>
    </source>
</evidence>
<evidence type="ECO:0000256" key="9">
    <source>
        <dbReference type="RuleBase" id="RU368017"/>
    </source>
</evidence>
<reference evidence="11 12" key="1">
    <citation type="journal article" date="2017" name="BMC Biol.">
        <title>Genomic innovations, transcriptional plasticity and gene loss underlying the evolution and divergence of two highly polyphagous and invasive Helicoverpa pest species.</title>
        <authorList>
            <person name="Pearce S.L."/>
            <person name="Clarke D.F."/>
            <person name="East P.D."/>
            <person name="Elfekih S."/>
            <person name="Gordon K.H."/>
            <person name="Jermiin L.S."/>
            <person name="McGaughran A."/>
            <person name="Oakeshott J.G."/>
            <person name="Papanikolaou A."/>
            <person name="Perera O.P."/>
            <person name="Rane R.V."/>
            <person name="Richards S."/>
            <person name="Tay W.T."/>
            <person name="Walsh T.K."/>
            <person name="Anderson A."/>
            <person name="Anderson C.J."/>
            <person name="Asgari S."/>
            <person name="Board P.G."/>
            <person name="Bretschneider A."/>
            <person name="Campbell P.M."/>
            <person name="Chertemps T."/>
            <person name="Christeller J.T."/>
            <person name="Coppin C.W."/>
            <person name="Downes S.J."/>
            <person name="Duan G."/>
            <person name="Farnsworth C.A."/>
            <person name="Good R.T."/>
            <person name="Han L.B."/>
            <person name="Han Y.C."/>
            <person name="Hatje K."/>
            <person name="Horne I."/>
            <person name="Huang Y.P."/>
            <person name="Hughes D.S."/>
            <person name="Jacquin-Joly E."/>
            <person name="James W."/>
            <person name="Jhangiani S."/>
            <person name="Kollmar M."/>
            <person name="Kuwar S.S."/>
            <person name="Li S."/>
            <person name="Liu N.Y."/>
            <person name="Maibeche M.T."/>
            <person name="Miller J.R."/>
            <person name="Montagne N."/>
            <person name="Perry T."/>
            <person name="Qu J."/>
            <person name="Song S.V."/>
            <person name="Sutton G.G."/>
            <person name="Vogel H."/>
            <person name="Walenz B.P."/>
            <person name="Xu W."/>
            <person name="Zhang H.J."/>
            <person name="Zou Z."/>
            <person name="Batterham P."/>
            <person name="Edwards O.R."/>
            <person name="Feyereisen R."/>
            <person name="Gibbs R.A."/>
            <person name="Heckel D.G."/>
            <person name="McGrath A."/>
            <person name="Robin C."/>
            <person name="Scherer S.E."/>
            <person name="Worley K.C."/>
            <person name="Wu Y.D."/>
        </authorList>
    </citation>
    <scope>NUCLEOTIDE SEQUENCE [LARGE SCALE GENOMIC DNA]</scope>
    <source>
        <strain evidence="11">Harm_GR_Male_#8</strain>
        <tissue evidence="11">Whole organism</tissue>
    </source>
</reference>
<comment type="subcellular location">
    <subcellularLocation>
        <location evidence="9">Mitochondrion</location>
    </subcellularLocation>
    <subcellularLocation>
        <location evidence="9">Mitochondrion inner membrane</location>
    </subcellularLocation>
</comment>
<keyword evidence="12" id="KW-1185">Reference proteome</keyword>
<evidence type="ECO:0000256" key="3">
    <source>
        <dbReference type="ARBA" id="ARBA00022547"/>
    </source>
</evidence>
<dbReference type="GO" id="GO:0046933">
    <property type="term" value="F:proton-transporting ATP synthase activity, rotational mechanism"/>
    <property type="evidence" value="ECO:0007669"/>
    <property type="project" value="TreeGrafter"/>
</dbReference>
<keyword evidence="2 9" id="KW-0813">Transport</keyword>
<evidence type="ECO:0000313" key="12">
    <source>
        <dbReference type="Proteomes" id="UP000249218"/>
    </source>
</evidence>
<keyword evidence="7 9" id="KW-0496">Mitochondrion</keyword>
<comment type="similarity">
    <text evidence="1 9">Belongs to the eukaryotic ATPase B chain family.</text>
</comment>
<keyword evidence="8 9" id="KW-0472">Membrane</keyword>
<dbReference type="EMBL" id="KZ150110">
    <property type="protein sequence ID" value="PZC73366.1"/>
    <property type="molecule type" value="Genomic_DNA"/>
</dbReference>
<dbReference type="Proteomes" id="UP000249218">
    <property type="component" value="Unassembled WGS sequence"/>
</dbReference>
<evidence type="ECO:0000256" key="8">
    <source>
        <dbReference type="ARBA" id="ARBA00023136"/>
    </source>
</evidence>